<dbReference type="HOGENOM" id="CLU_1425091_0_0_2"/>
<dbReference type="Proteomes" id="UP000009231">
    <property type="component" value="Chromosome"/>
</dbReference>
<proteinExistence type="predicted"/>
<evidence type="ECO:0000313" key="2">
    <source>
        <dbReference type="Proteomes" id="UP000009231"/>
    </source>
</evidence>
<dbReference type="eggNOG" id="arCOG00401">
    <property type="taxonomic scope" value="Archaea"/>
</dbReference>
<dbReference type="KEGG" id="mew:MSWAN_2392"/>
<sequence>MGGISDNLEEFRKITRKHYGKLVDSLEEKYCWKCPMHTTSPETFCREAEIWLRLSNAFEQGIHDELISRNIPKDSLEVIAAKLLEKKMKAEVKTPKFQKLILLKVEEDMDLQVKKGSFLLVKENPKSVKKDDLVLLPRVCPLSLGWFARASYRNMPLKLFKVVRSFQKGNISYIKTENGLEIPIVYVFGVVLKTIMEKDPIYSDLGLKQA</sequence>
<accession>F6D6G1</accession>
<name>F6D6G1_METPW</name>
<dbReference type="STRING" id="868131.MSWAN_2392"/>
<dbReference type="GeneID" id="10669922"/>
<dbReference type="OrthoDB" id="70556at2157"/>
<protein>
    <submittedName>
        <fullName evidence="1">Uncharacterized protein</fullName>
    </submittedName>
</protein>
<organism evidence="1 2">
    <name type="scientific">Methanobacterium paludis (strain DSM 25820 / JCM 18151 / SWAN1)</name>
    <dbReference type="NCBI Taxonomy" id="868131"/>
    <lineage>
        <taxon>Archaea</taxon>
        <taxon>Methanobacteriati</taxon>
        <taxon>Methanobacteriota</taxon>
        <taxon>Methanomada group</taxon>
        <taxon>Methanobacteria</taxon>
        <taxon>Methanobacteriales</taxon>
        <taxon>Methanobacteriaceae</taxon>
        <taxon>Methanobacterium</taxon>
    </lineage>
</organism>
<dbReference type="EMBL" id="CP002772">
    <property type="protein sequence ID" value="AEG19394.1"/>
    <property type="molecule type" value="Genomic_DNA"/>
</dbReference>
<gene>
    <name evidence="1" type="ordered locus">MSWAN_2392</name>
</gene>
<reference evidence="1 2" key="1">
    <citation type="journal article" date="2014" name="Int. J. Syst. Evol. Microbiol.">
        <title>Methanobacterium paludis sp. nov. and a novel strain of Methanobacterium lacus isolated from northern peatlands.</title>
        <authorList>
            <person name="Cadillo-Quiroz H."/>
            <person name="Brauer S.L."/>
            <person name="Goodson N."/>
            <person name="Yavitt J.B."/>
            <person name="Zinder S.H."/>
        </authorList>
    </citation>
    <scope>NUCLEOTIDE SEQUENCE [LARGE SCALE GENOMIC DNA]</scope>
    <source>
        <strain evidence="2">DSM 25820 / JCM 18151 / SWAN1</strain>
    </source>
</reference>
<dbReference type="RefSeq" id="WP_013826893.1">
    <property type="nucleotide sequence ID" value="NC_015574.1"/>
</dbReference>
<keyword evidence="2" id="KW-1185">Reference proteome</keyword>
<evidence type="ECO:0000313" key="1">
    <source>
        <dbReference type="EMBL" id="AEG19394.1"/>
    </source>
</evidence>
<dbReference type="AlphaFoldDB" id="F6D6G1"/>